<evidence type="ECO:0000313" key="3">
    <source>
        <dbReference type="Proteomes" id="UP001597012"/>
    </source>
</evidence>
<gene>
    <name evidence="2" type="ORF">ACFQZJ_11065</name>
</gene>
<dbReference type="InterPro" id="IPR032295">
    <property type="entry name" value="DUF4842"/>
</dbReference>
<dbReference type="InterPro" id="IPR031025">
    <property type="entry name" value="LruC_dom"/>
</dbReference>
<dbReference type="NCBIfam" id="TIGR04456">
    <property type="entry name" value="LruC_dom"/>
    <property type="match status" value="1"/>
</dbReference>
<sequence>MSQKKLYQFSLLFMLLFASCIKDNFDSTLEDNRDSSLSGDDQEENLPLEITNLTIPEGFDFGTQQIITVLISDARANVKYDVYAYNDELIEGEIITYENQEGEFITEPQFLTDILNQLLFTGVTINGKLTHQIVLPSYYTKLYIRSKLNNKYSSEVVSIVDKKAEYEYKGTSNTTGKSGVLDYLYCVNGNAELYQIDPLDGAYTAISEMPMGSYTAAIDQENKVLYSIGRSSPYPLMKYSIQDNQWETVSNLGRGGPRLDYNVNDGLLYFANADVLYTIDPLNGTFISSWKIKGLDNKGGGDLAFNKEGILFMCTFSGLYKLTLDSDGDYLADRISADNLPFRPTSMTFDSNQELWLANNASSSDLIIMDTETGGWEYRYGISANNNTNVGRTINDLTTFRVFDENQEPVDTDGDGIFDGDDSFPEDADKAFEVFTPSKYGFGTVAFEDLWPYSGDYDFNDVAVNYKIIAVQNALNEVVQVDFNITAKSNGASFVNAFAVEFENLNPSQIESVTGQALSEGYIELNANGTEANQENAVVVFYDNNNAVLNEHRTISIKFTEPITTAELGAAPFNPFIIVNKTRKKEIHLPFANTTSLGEKTVDQDGVNKDPDGNYVTEQGLPWAINIVHDFKVPREKVSVVKAYNFFAAWATSGGKTNADWYKDGKGNRNLELLIQ</sequence>
<organism evidence="2 3">
    <name type="scientific">Maribacter chungangensis</name>
    <dbReference type="NCBI Taxonomy" id="1069117"/>
    <lineage>
        <taxon>Bacteria</taxon>
        <taxon>Pseudomonadati</taxon>
        <taxon>Bacteroidota</taxon>
        <taxon>Flavobacteriia</taxon>
        <taxon>Flavobacteriales</taxon>
        <taxon>Flavobacteriaceae</taxon>
        <taxon>Maribacter</taxon>
    </lineage>
</organism>
<reference evidence="3" key="1">
    <citation type="journal article" date="2019" name="Int. J. Syst. Evol. Microbiol.">
        <title>The Global Catalogue of Microorganisms (GCM) 10K type strain sequencing project: providing services to taxonomists for standard genome sequencing and annotation.</title>
        <authorList>
            <consortium name="The Broad Institute Genomics Platform"/>
            <consortium name="The Broad Institute Genome Sequencing Center for Infectious Disease"/>
            <person name="Wu L."/>
            <person name="Ma J."/>
        </authorList>
    </citation>
    <scope>NUCLEOTIDE SEQUENCE [LARGE SCALE GENOMIC DNA]</scope>
    <source>
        <strain evidence="3">CCUG 61948</strain>
    </source>
</reference>
<dbReference type="Pfam" id="PF16130">
    <property type="entry name" value="DUF4842"/>
    <property type="match status" value="1"/>
</dbReference>
<comment type="caution">
    <text evidence="2">The sequence shown here is derived from an EMBL/GenBank/DDBJ whole genome shotgun (WGS) entry which is preliminary data.</text>
</comment>
<dbReference type="EMBL" id="JBHTHY010000007">
    <property type="protein sequence ID" value="MFD0798005.1"/>
    <property type="molecule type" value="Genomic_DNA"/>
</dbReference>
<proteinExistence type="predicted"/>
<dbReference type="Proteomes" id="UP001597012">
    <property type="component" value="Unassembled WGS sequence"/>
</dbReference>
<evidence type="ECO:0000313" key="2">
    <source>
        <dbReference type="EMBL" id="MFD0798005.1"/>
    </source>
</evidence>
<dbReference type="SUPFAM" id="SSF63825">
    <property type="entry name" value="YWTD domain"/>
    <property type="match status" value="1"/>
</dbReference>
<protein>
    <submittedName>
        <fullName evidence="2">LruC domain-containing protein</fullName>
    </submittedName>
</protein>
<evidence type="ECO:0000259" key="1">
    <source>
        <dbReference type="Pfam" id="PF16130"/>
    </source>
</evidence>
<dbReference type="PROSITE" id="PS51257">
    <property type="entry name" value="PROKAR_LIPOPROTEIN"/>
    <property type="match status" value="1"/>
</dbReference>
<feature type="domain" description="DUF4842" evidence="1">
    <location>
        <begin position="476"/>
        <end position="662"/>
    </location>
</feature>
<accession>A0ABW3B4D7</accession>
<keyword evidence="3" id="KW-1185">Reference proteome</keyword>
<dbReference type="RefSeq" id="WP_379934548.1">
    <property type="nucleotide sequence ID" value="NZ_JBHTHY010000007.1"/>
</dbReference>
<name>A0ABW3B4D7_9FLAO</name>